<sequence length="157" mass="17227">MSTTAGRLLRTRWLMRAPIGLYRAGLGFLLGRRMLMLEHRGRKSGLPRQVVLETVDRPGPQRFVVVSGFGAASQWYRNVLADPRVKVSVGTRRDVPAVARAMTAEESAATLSGYQRRHPIAWRFLAPAMRDTLGEDLALPMVELTLAGGDQSNANGG</sequence>
<dbReference type="Gene3D" id="2.30.110.10">
    <property type="entry name" value="Electron Transport, Fmn-binding Protein, Chain A"/>
    <property type="match status" value="1"/>
</dbReference>
<dbReference type="RefSeq" id="WP_308481113.1">
    <property type="nucleotide sequence ID" value="NZ_OY726397.1"/>
</dbReference>
<name>A0ABM9LD50_9MYCO</name>
<dbReference type="Pfam" id="PF04075">
    <property type="entry name" value="F420H2_quin_red"/>
    <property type="match status" value="1"/>
</dbReference>
<gene>
    <name evidence="1" type="ORF">MU0053_000800</name>
</gene>
<evidence type="ECO:0000313" key="1">
    <source>
        <dbReference type="EMBL" id="CAJ1497012.1"/>
    </source>
</evidence>
<dbReference type="NCBIfam" id="TIGR00026">
    <property type="entry name" value="hi_GC_TIGR00026"/>
    <property type="match status" value="1"/>
</dbReference>
<proteinExistence type="predicted"/>
<dbReference type="EMBL" id="OY726397">
    <property type="protein sequence ID" value="CAJ1497012.1"/>
    <property type="molecule type" value="Genomic_DNA"/>
</dbReference>
<protein>
    <submittedName>
        <fullName evidence="1">Nitroreductase family deazaflavin-dependent oxidoreductase</fullName>
    </submittedName>
</protein>
<dbReference type="SUPFAM" id="SSF50475">
    <property type="entry name" value="FMN-binding split barrel"/>
    <property type="match status" value="1"/>
</dbReference>
<accession>A0ABM9LD50</accession>
<evidence type="ECO:0000313" key="2">
    <source>
        <dbReference type="Proteomes" id="UP001190465"/>
    </source>
</evidence>
<dbReference type="Proteomes" id="UP001190465">
    <property type="component" value="Chromosome"/>
</dbReference>
<dbReference type="InterPro" id="IPR012349">
    <property type="entry name" value="Split_barrel_FMN-bd"/>
</dbReference>
<organism evidence="1 2">
    <name type="scientific">[Mycobacterium] burgundiense</name>
    <dbReference type="NCBI Taxonomy" id="3064286"/>
    <lineage>
        <taxon>Bacteria</taxon>
        <taxon>Bacillati</taxon>
        <taxon>Actinomycetota</taxon>
        <taxon>Actinomycetes</taxon>
        <taxon>Mycobacteriales</taxon>
        <taxon>Mycobacteriaceae</taxon>
        <taxon>Mycolicibacterium</taxon>
    </lineage>
</organism>
<dbReference type="InterPro" id="IPR004378">
    <property type="entry name" value="F420H2_quin_Rdtase"/>
</dbReference>
<reference evidence="1 2" key="1">
    <citation type="submission" date="2023-08" db="EMBL/GenBank/DDBJ databases">
        <authorList>
            <person name="Folkvardsen B D."/>
            <person name="Norman A."/>
        </authorList>
    </citation>
    <scope>NUCLEOTIDE SEQUENCE [LARGE SCALE GENOMIC DNA]</scope>
    <source>
        <strain evidence="1 2">Mu0053</strain>
    </source>
</reference>
<keyword evidence="2" id="KW-1185">Reference proteome</keyword>